<keyword evidence="2" id="KW-1185">Reference proteome</keyword>
<organism evidence="1 2">
    <name type="scientific">Marinovum algicola</name>
    <dbReference type="NCBI Taxonomy" id="42444"/>
    <lineage>
        <taxon>Bacteria</taxon>
        <taxon>Pseudomonadati</taxon>
        <taxon>Pseudomonadota</taxon>
        <taxon>Alphaproteobacteria</taxon>
        <taxon>Rhodobacterales</taxon>
        <taxon>Roseobacteraceae</taxon>
        <taxon>Marinovum</taxon>
    </lineage>
</organism>
<dbReference type="Proteomes" id="UP000182932">
    <property type="component" value="Unassembled WGS sequence"/>
</dbReference>
<sequence>MSELTLTRTRFFEGTWEGVVQDRAPGAGDPAIQVLLKDRPVEGVELRRDAAPGSWTLRFPVPARLLSEGSHTFVFADASDGGVLDSFSIIAGEALGDDIRAEVDMLRAELDMLKRAFRRHCRETG</sequence>
<dbReference type="AlphaFoldDB" id="A0A975W932"/>
<accession>A0A975W932</accession>
<gene>
    <name evidence="1" type="ORF">SAMN04487940_104183</name>
</gene>
<comment type="caution">
    <text evidence="1">The sequence shown here is derived from an EMBL/GenBank/DDBJ whole genome shotgun (WGS) entry which is preliminary data.</text>
</comment>
<evidence type="ECO:0000313" key="2">
    <source>
        <dbReference type="Proteomes" id="UP000182932"/>
    </source>
</evidence>
<dbReference type="RefSeq" id="WP_048533275.1">
    <property type="nucleotide sequence ID" value="NZ_CATLQZ010000012.1"/>
</dbReference>
<dbReference type="GeneID" id="80817872"/>
<reference evidence="1 2" key="1">
    <citation type="submission" date="2016-10" db="EMBL/GenBank/DDBJ databases">
        <authorList>
            <person name="Varghese N."/>
            <person name="Submissions S."/>
        </authorList>
    </citation>
    <scope>NUCLEOTIDE SEQUENCE [LARGE SCALE GENOMIC DNA]</scope>
    <source>
        <strain evidence="1 2">FF3</strain>
    </source>
</reference>
<protein>
    <submittedName>
        <fullName evidence="1">Uncharacterized protein</fullName>
    </submittedName>
</protein>
<dbReference type="EMBL" id="FNYY01000004">
    <property type="protein sequence ID" value="SEJ24995.1"/>
    <property type="molecule type" value="Genomic_DNA"/>
</dbReference>
<name>A0A975W932_9RHOB</name>
<evidence type="ECO:0000313" key="1">
    <source>
        <dbReference type="EMBL" id="SEJ24995.1"/>
    </source>
</evidence>
<proteinExistence type="predicted"/>